<gene>
    <name evidence="2" type="ORF">E2C01_045492</name>
</gene>
<evidence type="ECO:0000256" key="1">
    <source>
        <dbReference type="SAM" id="MobiDB-lite"/>
    </source>
</evidence>
<proteinExistence type="predicted"/>
<dbReference type="AlphaFoldDB" id="A0A5B7FVY0"/>
<evidence type="ECO:0000313" key="2">
    <source>
        <dbReference type="EMBL" id="MPC51641.1"/>
    </source>
</evidence>
<dbReference type="Proteomes" id="UP000324222">
    <property type="component" value="Unassembled WGS sequence"/>
</dbReference>
<comment type="caution">
    <text evidence="2">The sequence shown here is derived from an EMBL/GenBank/DDBJ whole genome shotgun (WGS) entry which is preliminary data.</text>
</comment>
<sequence length="97" mass="10451">MTRREGKTVLVKSENEAPATPSLPPLLPSPPPSPPTPPAPQPGTTAAAAVAQYRRWTEHNPFILRTRGSAYGPLPSVPPLWVREADARPHTSLIDES</sequence>
<name>A0A5B7FVY0_PORTR</name>
<feature type="compositionally biased region" description="Pro residues" evidence="1">
    <location>
        <begin position="21"/>
        <end position="41"/>
    </location>
</feature>
<accession>A0A5B7FVY0</accession>
<dbReference type="EMBL" id="VSRR010010312">
    <property type="protein sequence ID" value="MPC51641.1"/>
    <property type="molecule type" value="Genomic_DNA"/>
</dbReference>
<keyword evidence="3" id="KW-1185">Reference proteome</keyword>
<reference evidence="2 3" key="1">
    <citation type="submission" date="2019-05" db="EMBL/GenBank/DDBJ databases">
        <title>Another draft genome of Portunus trituberculatus and its Hox gene families provides insights of decapod evolution.</title>
        <authorList>
            <person name="Jeong J.-H."/>
            <person name="Song I."/>
            <person name="Kim S."/>
            <person name="Choi T."/>
            <person name="Kim D."/>
            <person name="Ryu S."/>
            <person name="Kim W."/>
        </authorList>
    </citation>
    <scope>NUCLEOTIDE SEQUENCE [LARGE SCALE GENOMIC DNA]</scope>
    <source>
        <tissue evidence="2">Muscle</tissue>
    </source>
</reference>
<protein>
    <submittedName>
        <fullName evidence="2">Uncharacterized protein</fullName>
    </submittedName>
</protein>
<organism evidence="2 3">
    <name type="scientific">Portunus trituberculatus</name>
    <name type="common">Swimming crab</name>
    <name type="synonym">Neptunus trituberculatus</name>
    <dbReference type="NCBI Taxonomy" id="210409"/>
    <lineage>
        <taxon>Eukaryota</taxon>
        <taxon>Metazoa</taxon>
        <taxon>Ecdysozoa</taxon>
        <taxon>Arthropoda</taxon>
        <taxon>Crustacea</taxon>
        <taxon>Multicrustacea</taxon>
        <taxon>Malacostraca</taxon>
        <taxon>Eumalacostraca</taxon>
        <taxon>Eucarida</taxon>
        <taxon>Decapoda</taxon>
        <taxon>Pleocyemata</taxon>
        <taxon>Brachyura</taxon>
        <taxon>Eubrachyura</taxon>
        <taxon>Portunoidea</taxon>
        <taxon>Portunidae</taxon>
        <taxon>Portuninae</taxon>
        <taxon>Portunus</taxon>
    </lineage>
</organism>
<evidence type="ECO:0000313" key="3">
    <source>
        <dbReference type="Proteomes" id="UP000324222"/>
    </source>
</evidence>
<feature type="region of interest" description="Disordered" evidence="1">
    <location>
        <begin position="1"/>
        <end position="49"/>
    </location>
</feature>